<organism evidence="7 8">
    <name type="scientific">Candidatus Schmidhempelia bombi str. Bimp</name>
    <dbReference type="NCBI Taxonomy" id="1387197"/>
    <lineage>
        <taxon>Bacteria</taxon>
        <taxon>Pseudomonadati</taxon>
        <taxon>Pseudomonadota</taxon>
        <taxon>Gammaproteobacteria</taxon>
        <taxon>Orbales</taxon>
        <taxon>Orbaceae</taxon>
        <taxon>Candidatus Schmidhempelia</taxon>
    </lineage>
</organism>
<keyword evidence="3 6" id="KW-0812">Transmembrane</keyword>
<feature type="transmembrane region" description="Helical" evidence="6">
    <location>
        <begin position="67"/>
        <end position="90"/>
    </location>
</feature>
<dbReference type="GO" id="GO:0005886">
    <property type="term" value="C:plasma membrane"/>
    <property type="evidence" value="ECO:0007669"/>
    <property type="project" value="TreeGrafter"/>
</dbReference>
<evidence type="ECO:0000256" key="2">
    <source>
        <dbReference type="ARBA" id="ARBA00009694"/>
    </source>
</evidence>
<dbReference type="PANTHER" id="PTHR43461">
    <property type="entry name" value="TRANSMEMBRANE PROTEIN 256"/>
    <property type="match status" value="1"/>
</dbReference>
<keyword evidence="4 6" id="KW-1133">Transmembrane helix</keyword>
<gene>
    <name evidence="7" type="ORF">O970_09155</name>
</gene>
<evidence type="ECO:0000256" key="4">
    <source>
        <dbReference type="ARBA" id="ARBA00022989"/>
    </source>
</evidence>
<protein>
    <submittedName>
        <fullName evidence="7">DUF423 domain-containing protein</fullName>
    </submittedName>
</protein>
<feature type="transmembrane region" description="Helical" evidence="6">
    <location>
        <begin position="96"/>
        <end position="118"/>
    </location>
</feature>
<dbReference type="PANTHER" id="PTHR43461:SF1">
    <property type="entry name" value="TRANSMEMBRANE PROTEIN 256"/>
    <property type="match status" value="1"/>
</dbReference>
<name>A0AB94IAE6_9GAMM</name>
<dbReference type="EMBL" id="AWGA01000104">
    <property type="protein sequence ID" value="TEA26353.1"/>
    <property type="molecule type" value="Genomic_DNA"/>
</dbReference>
<keyword evidence="5 6" id="KW-0472">Membrane</keyword>
<comment type="similarity">
    <text evidence="2">Belongs to the UPF0382 family.</text>
</comment>
<evidence type="ECO:0000256" key="5">
    <source>
        <dbReference type="ARBA" id="ARBA00023136"/>
    </source>
</evidence>
<reference evidence="7 8" key="1">
    <citation type="journal article" date="2014" name="Appl. Environ. Microbiol.">
        <title>Genomic features of a bumble bee symbiont reflect its host environment.</title>
        <authorList>
            <person name="Martinson V.G."/>
            <person name="Magoc T."/>
            <person name="Koch H."/>
            <person name="Salzberg S.L."/>
            <person name="Moran N.A."/>
        </authorList>
    </citation>
    <scope>NUCLEOTIDE SEQUENCE [LARGE SCALE GENOMIC DNA]</scope>
    <source>
        <strain evidence="7 8">Bimp</strain>
    </source>
</reference>
<dbReference type="Proteomes" id="UP000506160">
    <property type="component" value="Unassembled WGS sequence"/>
</dbReference>
<evidence type="ECO:0000256" key="6">
    <source>
        <dbReference type="SAM" id="Phobius"/>
    </source>
</evidence>
<comment type="caution">
    <text evidence="7">The sequence shown here is derived from an EMBL/GenBank/DDBJ whole genome shotgun (WGS) entry which is preliminary data.</text>
</comment>
<evidence type="ECO:0000256" key="1">
    <source>
        <dbReference type="ARBA" id="ARBA00004141"/>
    </source>
</evidence>
<feature type="transmembrane region" description="Helical" evidence="6">
    <location>
        <begin position="36"/>
        <end position="60"/>
    </location>
</feature>
<accession>A0AB94IAE6</accession>
<dbReference type="Pfam" id="PF04241">
    <property type="entry name" value="DUF423"/>
    <property type="match status" value="1"/>
</dbReference>
<dbReference type="RefSeq" id="WP_133459398.1">
    <property type="nucleotide sequence ID" value="NZ_AWGA01000104.1"/>
</dbReference>
<comment type="subcellular location">
    <subcellularLocation>
        <location evidence="1">Membrane</location>
        <topology evidence="1">Multi-pass membrane protein</topology>
    </subcellularLocation>
</comment>
<sequence length="129" mass="14005">MHNIFLALAGFFGATGIILGSLASHALKYKLTVSQLALFQLGVQYQILHAIALLAIAIWLHYRHDTLIKLIGLCFCLGILFFSGTLYGVACFGLNSITAPIGGVSFILGWLLLIAVAMRRPKITPHNQP</sequence>
<dbReference type="AlphaFoldDB" id="A0AB94IAE6"/>
<dbReference type="InterPro" id="IPR006696">
    <property type="entry name" value="DUF423"/>
</dbReference>
<evidence type="ECO:0000313" key="7">
    <source>
        <dbReference type="EMBL" id="TEA26353.1"/>
    </source>
</evidence>
<evidence type="ECO:0000256" key="3">
    <source>
        <dbReference type="ARBA" id="ARBA00022692"/>
    </source>
</evidence>
<evidence type="ECO:0000313" key="8">
    <source>
        <dbReference type="Proteomes" id="UP000506160"/>
    </source>
</evidence>
<proteinExistence type="inferred from homology"/>
<keyword evidence="8" id="KW-1185">Reference proteome</keyword>